<name>A0A0A9D2T2_ARUDO</name>
<evidence type="ECO:0000313" key="2">
    <source>
        <dbReference type="EMBL" id="JAD80993.1"/>
    </source>
</evidence>
<evidence type="ECO:0000256" key="1">
    <source>
        <dbReference type="SAM" id="MobiDB-lite"/>
    </source>
</evidence>
<reference evidence="2" key="2">
    <citation type="journal article" date="2015" name="Data Brief">
        <title>Shoot transcriptome of the giant reed, Arundo donax.</title>
        <authorList>
            <person name="Barrero R.A."/>
            <person name="Guerrero F.D."/>
            <person name="Moolhuijzen P."/>
            <person name="Goolsby J.A."/>
            <person name="Tidwell J."/>
            <person name="Bellgard S.E."/>
            <person name="Bellgard M.I."/>
        </authorList>
    </citation>
    <scope>NUCLEOTIDE SEQUENCE</scope>
    <source>
        <tissue evidence="2">Shoot tissue taken approximately 20 cm above the soil surface</tissue>
    </source>
</reference>
<protein>
    <submittedName>
        <fullName evidence="2">Uncharacterized protein</fullName>
    </submittedName>
</protein>
<accession>A0A0A9D2T2</accession>
<reference evidence="2" key="1">
    <citation type="submission" date="2014-09" db="EMBL/GenBank/DDBJ databases">
        <authorList>
            <person name="Magalhaes I.L.F."/>
            <person name="Oliveira U."/>
            <person name="Santos F.R."/>
            <person name="Vidigal T.H.D.A."/>
            <person name="Brescovit A.D."/>
            <person name="Santos A.J."/>
        </authorList>
    </citation>
    <scope>NUCLEOTIDE SEQUENCE</scope>
    <source>
        <tissue evidence="2">Shoot tissue taken approximately 20 cm above the soil surface</tissue>
    </source>
</reference>
<dbReference type="EMBL" id="GBRH01174823">
    <property type="protein sequence ID" value="JAE23073.1"/>
    <property type="molecule type" value="Transcribed_RNA"/>
</dbReference>
<sequence length="141" mass="14681">MVAAWSSARSRSSEAPRRPSSRPPCPTEWRPLTRSGTTADSLGIGWGREASELAPHSISGPAFVKPAEVRRSRSGAVEVRRSEPPGRRRPSGAGRSTESASARRSGMPAKTGWGDAAELVGAAAHGSRASRPPTRSGATVG</sequence>
<feature type="region of interest" description="Disordered" evidence="1">
    <location>
        <begin position="1"/>
        <end position="141"/>
    </location>
</feature>
<feature type="compositionally biased region" description="Low complexity" evidence="1">
    <location>
        <begin position="1"/>
        <end position="10"/>
    </location>
</feature>
<dbReference type="EMBL" id="GBRH01216902">
    <property type="protein sequence ID" value="JAD80993.1"/>
    <property type="molecule type" value="Transcribed_RNA"/>
</dbReference>
<proteinExistence type="predicted"/>
<dbReference type="AlphaFoldDB" id="A0A0A9D2T2"/>
<organism evidence="2">
    <name type="scientific">Arundo donax</name>
    <name type="common">Giant reed</name>
    <name type="synonym">Donax arundinaceus</name>
    <dbReference type="NCBI Taxonomy" id="35708"/>
    <lineage>
        <taxon>Eukaryota</taxon>
        <taxon>Viridiplantae</taxon>
        <taxon>Streptophyta</taxon>
        <taxon>Embryophyta</taxon>
        <taxon>Tracheophyta</taxon>
        <taxon>Spermatophyta</taxon>
        <taxon>Magnoliopsida</taxon>
        <taxon>Liliopsida</taxon>
        <taxon>Poales</taxon>
        <taxon>Poaceae</taxon>
        <taxon>PACMAD clade</taxon>
        <taxon>Arundinoideae</taxon>
        <taxon>Arundineae</taxon>
        <taxon>Arundo</taxon>
    </lineage>
</organism>